<feature type="domain" description="Lipoyl-binding" evidence="2">
    <location>
        <begin position="74"/>
        <end position="156"/>
    </location>
</feature>
<dbReference type="Gene3D" id="2.40.50.100">
    <property type="match status" value="1"/>
</dbReference>
<dbReference type="CDD" id="cd06850">
    <property type="entry name" value="biotinyl_domain"/>
    <property type="match status" value="1"/>
</dbReference>
<dbReference type="EMBL" id="QFRJ01000005">
    <property type="protein sequence ID" value="PWH85628.1"/>
    <property type="molecule type" value="Genomic_DNA"/>
</dbReference>
<sequence>MAEAKYIVDGNEVKGEKGFSSVEWIDDTYFNIHFMGKKFHGEIVEAATEDQKMTIKVNQRTFEVKKERPIDELIHKMGLDKKKVRKLHQLKSPMPGRILKFSVEVGDEITEGTPLLTLEAMKMENVIKAEGEGKVKAIVKEKETVVEKGELIIEFE</sequence>
<proteinExistence type="predicted"/>
<dbReference type="PANTHER" id="PTHR45266:SF3">
    <property type="entry name" value="OXALOACETATE DECARBOXYLASE ALPHA CHAIN"/>
    <property type="match status" value="1"/>
</dbReference>
<dbReference type="RefSeq" id="WP_109359333.1">
    <property type="nucleotide sequence ID" value="NZ_QFRJ01000005.1"/>
</dbReference>
<evidence type="ECO:0000256" key="1">
    <source>
        <dbReference type="ARBA" id="ARBA00023267"/>
    </source>
</evidence>
<keyword evidence="4" id="KW-1185">Reference proteome</keyword>
<dbReference type="PROSITE" id="PS00188">
    <property type="entry name" value="BIOTIN"/>
    <property type="match status" value="1"/>
</dbReference>
<accession>A0A2U2XCX2</accession>
<reference evidence="3 4" key="2">
    <citation type="submission" date="2018-05" db="EMBL/GenBank/DDBJ databases">
        <authorList>
            <person name="Lanie J.A."/>
            <person name="Ng W.-L."/>
            <person name="Kazmierczak K.M."/>
            <person name="Andrzejewski T.M."/>
            <person name="Davidsen T.M."/>
            <person name="Wayne K.J."/>
            <person name="Tettelin H."/>
            <person name="Glass J.I."/>
            <person name="Rusch D."/>
            <person name="Podicherti R."/>
            <person name="Tsui H.-C.T."/>
            <person name="Winkler M.E."/>
        </authorList>
    </citation>
    <scope>NUCLEOTIDE SEQUENCE [LARGE SCALE GENOMIC DNA]</scope>
    <source>
        <strain evidence="3 4">C305</strain>
    </source>
</reference>
<evidence type="ECO:0000313" key="4">
    <source>
        <dbReference type="Proteomes" id="UP000245370"/>
    </source>
</evidence>
<dbReference type="InterPro" id="IPR000089">
    <property type="entry name" value="Biotin_lipoyl"/>
</dbReference>
<dbReference type="AlphaFoldDB" id="A0A2U2XCX2"/>
<comment type="caution">
    <text evidence="3">The sequence shown here is derived from an EMBL/GenBank/DDBJ whole genome shotgun (WGS) entry which is preliminary data.</text>
</comment>
<dbReference type="Pfam" id="PF00364">
    <property type="entry name" value="Biotin_lipoyl"/>
    <property type="match status" value="1"/>
</dbReference>
<name>A0A2U2XCX2_9FLAO</name>
<dbReference type="Proteomes" id="UP000245370">
    <property type="component" value="Unassembled WGS sequence"/>
</dbReference>
<dbReference type="PANTHER" id="PTHR45266">
    <property type="entry name" value="OXALOACETATE DECARBOXYLASE ALPHA CHAIN"/>
    <property type="match status" value="1"/>
</dbReference>
<dbReference type="OrthoDB" id="9812676at2"/>
<reference evidence="3 4" key="1">
    <citation type="submission" date="2018-05" db="EMBL/GenBank/DDBJ databases">
        <title>Brumimicrobium oceani sp. nov., isolated from coastal sediment.</title>
        <authorList>
            <person name="Kou Y."/>
        </authorList>
    </citation>
    <scope>NUCLEOTIDE SEQUENCE [LARGE SCALE GENOMIC DNA]</scope>
    <source>
        <strain evidence="3 4">C305</strain>
    </source>
</reference>
<evidence type="ECO:0000313" key="3">
    <source>
        <dbReference type="EMBL" id="PWH85628.1"/>
    </source>
</evidence>
<keyword evidence="1" id="KW-0092">Biotin</keyword>
<dbReference type="InterPro" id="IPR001882">
    <property type="entry name" value="Biotin_BS"/>
</dbReference>
<gene>
    <name evidence="3" type="ORF">DIT68_08295</name>
</gene>
<dbReference type="InterPro" id="IPR050709">
    <property type="entry name" value="Biotin_Carboxyl_Carrier/Decarb"/>
</dbReference>
<dbReference type="InterPro" id="IPR011053">
    <property type="entry name" value="Single_hybrid_motif"/>
</dbReference>
<organism evidence="3 4">
    <name type="scientific">Brumimicrobium oceani</name>
    <dbReference type="NCBI Taxonomy" id="2100725"/>
    <lineage>
        <taxon>Bacteria</taxon>
        <taxon>Pseudomonadati</taxon>
        <taxon>Bacteroidota</taxon>
        <taxon>Flavobacteriia</taxon>
        <taxon>Flavobacteriales</taxon>
        <taxon>Crocinitomicaceae</taxon>
        <taxon>Brumimicrobium</taxon>
    </lineage>
</organism>
<dbReference type="FunFam" id="2.40.50.100:FF:000003">
    <property type="entry name" value="Acetyl-CoA carboxylase biotin carboxyl carrier protein"/>
    <property type="match status" value="1"/>
</dbReference>
<dbReference type="SUPFAM" id="SSF51230">
    <property type="entry name" value="Single hybrid motif"/>
    <property type="match status" value="1"/>
</dbReference>
<dbReference type="PROSITE" id="PS50968">
    <property type="entry name" value="BIOTINYL_LIPOYL"/>
    <property type="match status" value="1"/>
</dbReference>
<evidence type="ECO:0000259" key="2">
    <source>
        <dbReference type="PROSITE" id="PS50968"/>
    </source>
</evidence>
<protein>
    <submittedName>
        <fullName evidence="3">Acetyl-CoA carboxylase biotin carboxyl carrier protein subunit</fullName>
    </submittedName>
</protein>